<feature type="non-terminal residue" evidence="1">
    <location>
        <position position="1"/>
    </location>
</feature>
<protein>
    <submittedName>
        <fullName evidence="1">Uncharacterized protein</fullName>
    </submittedName>
</protein>
<accession>X0XUC3</accession>
<dbReference type="EMBL" id="BARS01050275">
    <property type="protein sequence ID" value="GAG46910.1"/>
    <property type="molecule type" value="Genomic_DNA"/>
</dbReference>
<sequence length="32" mass="3415">QSIALMGDSGNLMYLTSLVPPSPLKEKGKIIL</sequence>
<organism evidence="1">
    <name type="scientific">marine sediment metagenome</name>
    <dbReference type="NCBI Taxonomy" id="412755"/>
    <lineage>
        <taxon>unclassified sequences</taxon>
        <taxon>metagenomes</taxon>
        <taxon>ecological metagenomes</taxon>
    </lineage>
</organism>
<dbReference type="AlphaFoldDB" id="X0XUC3"/>
<reference evidence="1" key="1">
    <citation type="journal article" date="2014" name="Front. Microbiol.">
        <title>High frequency of phylogenetically diverse reductive dehalogenase-homologous genes in deep subseafloor sedimentary metagenomes.</title>
        <authorList>
            <person name="Kawai M."/>
            <person name="Futagami T."/>
            <person name="Toyoda A."/>
            <person name="Takaki Y."/>
            <person name="Nishi S."/>
            <person name="Hori S."/>
            <person name="Arai W."/>
            <person name="Tsubouchi T."/>
            <person name="Morono Y."/>
            <person name="Uchiyama I."/>
            <person name="Ito T."/>
            <person name="Fujiyama A."/>
            <person name="Inagaki F."/>
            <person name="Takami H."/>
        </authorList>
    </citation>
    <scope>NUCLEOTIDE SEQUENCE</scope>
    <source>
        <strain evidence="1">Expedition CK06-06</strain>
    </source>
</reference>
<evidence type="ECO:0000313" key="1">
    <source>
        <dbReference type="EMBL" id="GAG46910.1"/>
    </source>
</evidence>
<proteinExistence type="predicted"/>
<gene>
    <name evidence="1" type="ORF">S01H1_75082</name>
</gene>
<comment type="caution">
    <text evidence="1">The sequence shown here is derived from an EMBL/GenBank/DDBJ whole genome shotgun (WGS) entry which is preliminary data.</text>
</comment>
<name>X0XUC3_9ZZZZ</name>